<dbReference type="GO" id="GO:0000271">
    <property type="term" value="P:polysaccharide biosynthetic process"/>
    <property type="evidence" value="ECO:0007669"/>
    <property type="project" value="TreeGrafter"/>
</dbReference>
<evidence type="ECO:0000256" key="4">
    <source>
        <dbReference type="PIRSR" id="PIRSR000390-2"/>
    </source>
</evidence>
<dbReference type="InterPro" id="IPR015421">
    <property type="entry name" value="PyrdxlP-dep_Trfase_major"/>
</dbReference>
<comment type="similarity">
    <text evidence="2 5">Belongs to the DegT/DnrJ/EryC1 family.</text>
</comment>
<name>A0A3N1GYF5_9PSEU</name>
<protein>
    <submittedName>
        <fullName evidence="6">dTDP-4-amino-4,6-dideoxygalactose transaminase</fullName>
    </submittedName>
</protein>
<dbReference type="PANTHER" id="PTHR30244">
    <property type="entry name" value="TRANSAMINASE"/>
    <property type="match status" value="1"/>
</dbReference>
<dbReference type="Gene3D" id="3.40.640.10">
    <property type="entry name" value="Type I PLP-dependent aspartate aminotransferase-like (Major domain)"/>
    <property type="match status" value="1"/>
</dbReference>
<evidence type="ECO:0000313" key="7">
    <source>
        <dbReference type="Proteomes" id="UP000268727"/>
    </source>
</evidence>
<dbReference type="OrthoDB" id="5342089at2"/>
<keyword evidence="1 4" id="KW-0663">Pyridoxal phosphate</keyword>
<dbReference type="PIRSF" id="PIRSF000390">
    <property type="entry name" value="PLP_StrS"/>
    <property type="match status" value="1"/>
</dbReference>
<dbReference type="GO" id="GO:0030170">
    <property type="term" value="F:pyridoxal phosphate binding"/>
    <property type="evidence" value="ECO:0007669"/>
    <property type="project" value="TreeGrafter"/>
</dbReference>
<dbReference type="Proteomes" id="UP000268727">
    <property type="component" value="Unassembled WGS sequence"/>
</dbReference>
<dbReference type="EMBL" id="RJKM01000001">
    <property type="protein sequence ID" value="ROP35268.1"/>
    <property type="molecule type" value="Genomic_DNA"/>
</dbReference>
<evidence type="ECO:0000313" key="6">
    <source>
        <dbReference type="EMBL" id="ROP35268.1"/>
    </source>
</evidence>
<dbReference type="InterPro" id="IPR015422">
    <property type="entry name" value="PyrdxlP-dep_Trfase_small"/>
</dbReference>
<evidence type="ECO:0000256" key="5">
    <source>
        <dbReference type="RuleBase" id="RU004508"/>
    </source>
</evidence>
<dbReference type="RefSeq" id="WP_123741441.1">
    <property type="nucleotide sequence ID" value="NZ_RJKM01000001.1"/>
</dbReference>
<dbReference type="Pfam" id="PF01041">
    <property type="entry name" value="DegT_DnrJ_EryC1"/>
    <property type="match status" value="1"/>
</dbReference>
<comment type="caution">
    <text evidence="6">The sequence shown here is derived from an EMBL/GenBank/DDBJ whole genome shotgun (WGS) entry which is preliminary data.</text>
</comment>
<dbReference type="InterPro" id="IPR000653">
    <property type="entry name" value="DegT/StrS_aminotransferase"/>
</dbReference>
<dbReference type="Gene3D" id="3.90.1150.10">
    <property type="entry name" value="Aspartate Aminotransferase, domain 1"/>
    <property type="match status" value="1"/>
</dbReference>
<evidence type="ECO:0000256" key="3">
    <source>
        <dbReference type="PIRSR" id="PIRSR000390-1"/>
    </source>
</evidence>
<dbReference type="CDD" id="cd00616">
    <property type="entry name" value="AHBA_syn"/>
    <property type="match status" value="1"/>
</dbReference>
<accession>A0A3N1GYF5</accession>
<dbReference type="SUPFAM" id="SSF53383">
    <property type="entry name" value="PLP-dependent transferases"/>
    <property type="match status" value="1"/>
</dbReference>
<gene>
    <name evidence="6" type="ORF">EDD40_0490</name>
</gene>
<reference evidence="6 7" key="1">
    <citation type="submission" date="2018-11" db="EMBL/GenBank/DDBJ databases">
        <title>Sequencing the genomes of 1000 actinobacteria strains.</title>
        <authorList>
            <person name="Klenk H.-P."/>
        </authorList>
    </citation>
    <scope>NUCLEOTIDE SEQUENCE [LARGE SCALE GENOMIC DNA]</scope>
    <source>
        <strain evidence="6 7">DSM 44231</strain>
    </source>
</reference>
<dbReference type="InterPro" id="IPR015424">
    <property type="entry name" value="PyrdxlP-dep_Trfase"/>
</dbReference>
<evidence type="ECO:0000256" key="1">
    <source>
        <dbReference type="ARBA" id="ARBA00022898"/>
    </source>
</evidence>
<evidence type="ECO:0000256" key="2">
    <source>
        <dbReference type="ARBA" id="ARBA00037999"/>
    </source>
</evidence>
<keyword evidence="7" id="KW-1185">Reference proteome</keyword>
<dbReference type="GO" id="GO:0008483">
    <property type="term" value="F:transaminase activity"/>
    <property type="evidence" value="ECO:0007669"/>
    <property type="project" value="TreeGrafter"/>
</dbReference>
<feature type="active site" description="Proton acceptor" evidence="3">
    <location>
        <position position="196"/>
    </location>
</feature>
<sequence length="395" mass="42254">MTDTTADTARPPRFPELVPLTRPTVEADAGLASAIEGILRSGMLTNGRHVREFEEAASDYLGVDHAVAVSNCTTGLMLVLRCLGLTGDVVVPSFTFMASGHAIDWAGNGVRFAESHARTWTLDPDAVAPLIARAAGVMAVHTFGAPCDADRLQELCDTRGIPLVLDAAHGFGSRYPDGVMVGGKGVAEVFSLSPTKTLSTGEGGLITTNDAALAAKLRTAREYGNPGDYDSRFVGLNGRMTEVSGALGGHALKGFARWIHLRRSLAERYRTRLGGLPGLEFQEVPAGAVSSYKDLGVRVDGARFGMTRDELAERLARENVSTRKYFSPALHQQRAYRDVPVDADLSVTEHLAASMITLPLYSHMPARLVDEICDLIGELHAARRSIQRGSGGRAS</sequence>
<proteinExistence type="inferred from homology"/>
<dbReference type="AlphaFoldDB" id="A0A3N1GYF5"/>
<dbReference type="PANTHER" id="PTHR30244:SF9">
    <property type="entry name" value="PROTEIN RV3402C"/>
    <property type="match status" value="1"/>
</dbReference>
<feature type="modified residue" description="N6-(pyridoxal phosphate)lysine" evidence="4">
    <location>
        <position position="196"/>
    </location>
</feature>
<organism evidence="6 7">
    <name type="scientific">Saccharothrix texasensis</name>
    <dbReference type="NCBI Taxonomy" id="103734"/>
    <lineage>
        <taxon>Bacteria</taxon>
        <taxon>Bacillati</taxon>
        <taxon>Actinomycetota</taxon>
        <taxon>Actinomycetes</taxon>
        <taxon>Pseudonocardiales</taxon>
        <taxon>Pseudonocardiaceae</taxon>
        <taxon>Saccharothrix</taxon>
    </lineage>
</organism>